<dbReference type="GO" id="GO:0046872">
    <property type="term" value="F:metal ion binding"/>
    <property type="evidence" value="ECO:0007669"/>
    <property type="project" value="UniProtKB-KW"/>
</dbReference>
<dbReference type="OrthoDB" id="9811413at2"/>
<dbReference type="SUPFAM" id="SSF109854">
    <property type="entry name" value="DinB/YfiT-like putative metalloenzymes"/>
    <property type="match status" value="1"/>
</dbReference>
<dbReference type="Proteomes" id="UP000001916">
    <property type="component" value="Chromosome"/>
</dbReference>
<dbReference type="PANTHER" id="PTHR37302:SF3">
    <property type="entry name" value="DAMAGE-INDUCIBLE PROTEIN DINB"/>
    <property type="match status" value="1"/>
</dbReference>
<evidence type="ECO:0000256" key="2">
    <source>
        <dbReference type="ARBA" id="ARBA00022723"/>
    </source>
</evidence>
<feature type="binding site" evidence="3">
    <location>
        <position position="142"/>
    </location>
    <ligand>
        <name>a divalent metal cation</name>
        <dbReference type="ChEBI" id="CHEBI:60240"/>
    </ligand>
</feature>
<feature type="binding site" evidence="3">
    <location>
        <position position="51"/>
    </location>
    <ligand>
        <name>a divalent metal cation</name>
        <dbReference type="ChEBI" id="CHEBI:60240"/>
    </ligand>
</feature>
<dbReference type="EMBL" id="CP002042">
    <property type="protein sequence ID" value="ADH62123.1"/>
    <property type="molecule type" value="Genomic_DNA"/>
</dbReference>
<keyword evidence="5" id="KW-1185">Reference proteome</keyword>
<dbReference type="PANTHER" id="PTHR37302">
    <property type="entry name" value="SLR1116 PROTEIN"/>
    <property type="match status" value="1"/>
</dbReference>
<dbReference type="RefSeq" id="WP_013156730.1">
    <property type="nucleotide sequence ID" value="NC_014212.1"/>
</dbReference>
<gene>
    <name evidence="4" type="ordered locus">Mesil_0178</name>
</gene>
<evidence type="ECO:0000256" key="3">
    <source>
        <dbReference type="PIRSR" id="PIRSR607837-1"/>
    </source>
</evidence>
<sequence>MTDPETFLATHLRYAVWATRRTLEAVRHLSPREYVRDLGASFRSVRGILEHMLVTDWGWYELLAGESPGITDPPDTQFYAEFSNLENDYRALLVRYEILASFLDDPELATRFAYSQLEVPWLDSRVPKWQGLMHLVNHGTYHRGQIAALMRQLGHAVAETDLIHFYLELEGRIRP</sequence>
<feature type="binding site" evidence="3">
    <location>
        <position position="138"/>
    </location>
    <ligand>
        <name>a divalent metal cation</name>
        <dbReference type="ChEBI" id="CHEBI:60240"/>
    </ligand>
</feature>
<name>D7BGW9_ALLS1</name>
<evidence type="ECO:0000313" key="5">
    <source>
        <dbReference type="Proteomes" id="UP000001916"/>
    </source>
</evidence>
<dbReference type="STRING" id="526227.Mesil_0178"/>
<dbReference type="Pfam" id="PF05163">
    <property type="entry name" value="DinB"/>
    <property type="match status" value="1"/>
</dbReference>
<accession>D7BGW9</accession>
<comment type="similarity">
    <text evidence="1">Belongs to the DinB family.</text>
</comment>
<dbReference type="InterPro" id="IPR034660">
    <property type="entry name" value="DinB/YfiT-like"/>
</dbReference>
<dbReference type="AlphaFoldDB" id="D7BGW9"/>
<evidence type="ECO:0000313" key="4">
    <source>
        <dbReference type="EMBL" id="ADH62123.1"/>
    </source>
</evidence>
<dbReference type="Gene3D" id="1.20.120.450">
    <property type="entry name" value="dinb family like domain"/>
    <property type="match status" value="1"/>
</dbReference>
<dbReference type="KEGG" id="msv:Mesil_0178"/>
<dbReference type="InterPro" id="IPR007837">
    <property type="entry name" value="DinB"/>
</dbReference>
<protein>
    <submittedName>
        <fullName evidence="4">DinB family protein</fullName>
    </submittedName>
</protein>
<dbReference type="HOGENOM" id="CLU_101283_1_1_0"/>
<dbReference type="eggNOG" id="COG2318">
    <property type="taxonomic scope" value="Bacteria"/>
</dbReference>
<reference evidence="4 5" key="1">
    <citation type="journal article" date="2010" name="Stand. Genomic Sci.">
        <title>Complete genome sequence of Meiothermus silvanus type strain (VI-R2).</title>
        <authorList>
            <person name="Sikorski J."/>
            <person name="Tindall B.J."/>
            <person name="Lowry S."/>
            <person name="Lucas S."/>
            <person name="Nolan M."/>
            <person name="Copeland A."/>
            <person name="Glavina Del Rio T."/>
            <person name="Tice H."/>
            <person name="Cheng J.F."/>
            <person name="Han C."/>
            <person name="Pitluck S."/>
            <person name="Liolios K."/>
            <person name="Ivanova N."/>
            <person name="Mavromatis K."/>
            <person name="Mikhailova N."/>
            <person name="Pati A."/>
            <person name="Goodwin L."/>
            <person name="Chen A."/>
            <person name="Palaniappan K."/>
            <person name="Land M."/>
            <person name="Hauser L."/>
            <person name="Chang Y.J."/>
            <person name="Jeffries C.D."/>
            <person name="Rohde M."/>
            <person name="Goker M."/>
            <person name="Woyke T."/>
            <person name="Bristow J."/>
            <person name="Eisen J.A."/>
            <person name="Markowitz V."/>
            <person name="Hugenholtz P."/>
            <person name="Kyrpides N.C."/>
            <person name="Klenk H.P."/>
            <person name="Lapidus A."/>
        </authorList>
    </citation>
    <scope>NUCLEOTIDE SEQUENCE [LARGE SCALE GENOMIC DNA]</scope>
    <source>
        <strain evidence="5">ATCC 700542 / DSM 9946 / VI-R2</strain>
    </source>
</reference>
<evidence type="ECO:0000256" key="1">
    <source>
        <dbReference type="ARBA" id="ARBA00008635"/>
    </source>
</evidence>
<proteinExistence type="inferred from homology"/>
<organism evidence="4 5">
    <name type="scientific">Allomeiothermus silvanus (strain ATCC 700542 / DSM 9946 / NBRC 106475 / NCIMB 13440 / VI-R2)</name>
    <name type="common">Thermus silvanus</name>
    <dbReference type="NCBI Taxonomy" id="526227"/>
    <lineage>
        <taxon>Bacteria</taxon>
        <taxon>Thermotogati</taxon>
        <taxon>Deinococcota</taxon>
        <taxon>Deinococci</taxon>
        <taxon>Thermales</taxon>
        <taxon>Thermaceae</taxon>
        <taxon>Allomeiothermus</taxon>
    </lineage>
</organism>
<keyword evidence="2 3" id="KW-0479">Metal-binding</keyword>